<feature type="domain" description="VanZ-like" evidence="2">
    <location>
        <begin position="17"/>
        <end position="150"/>
    </location>
</feature>
<dbReference type="PANTHER" id="PTHR36834">
    <property type="entry name" value="MEMBRANE PROTEIN-RELATED"/>
    <property type="match status" value="1"/>
</dbReference>
<dbReference type="eggNOG" id="COG4767">
    <property type="taxonomic scope" value="Bacteria"/>
</dbReference>
<feature type="transmembrane region" description="Helical" evidence="1">
    <location>
        <begin position="103"/>
        <end position="122"/>
    </location>
</feature>
<dbReference type="InterPro" id="IPR006976">
    <property type="entry name" value="VanZ-like"/>
</dbReference>
<proteinExistence type="predicted"/>
<feature type="transmembrane region" description="Helical" evidence="1">
    <location>
        <begin position="79"/>
        <end position="96"/>
    </location>
</feature>
<dbReference type="RefSeq" id="WP_051456688.1">
    <property type="nucleotide sequence ID" value="NZ_ATAX01000035.1"/>
</dbReference>
<evidence type="ECO:0000313" key="3">
    <source>
        <dbReference type="EMBL" id="EWM52488.1"/>
    </source>
</evidence>
<dbReference type="PANTHER" id="PTHR36834:SF1">
    <property type="entry name" value="INTEGRAL MEMBRANE PROTEIN"/>
    <property type="match status" value="1"/>
</dbReference>
<dbReference type="AlphaFoldDB" id="W7UEX2"/>
<dbReference type="InterPro" id="IPR053150">
    <property type="entry name" value="Teicoplanin_resist-assoc"/>
</dbReference>
<comment type="caution">
    <text evidence="3">The sequence shown here is derived from an EMBL/GenBank/DDBJ whole genome shotgun (WGS) entry which is preliminary data.</text>
</comment>
<keyword evidence="1" id="KW-0472">Membrane</keyword>
<feature type="transmembrane region" description="Helical" evidence="1">
    <location>
        <begin position="12"/>
        <end position="33"/>
    </location>
</feature>
<keyword evidence="1" id="KW-0812">Transmembrane</keyword>
<protein>
    <recommendedName>
        <fullName evidence="2">VanZ-like domain-containing protein</fullName>
    </recommendedName>
</protein>
<dbReference type="PATRIC" id="fig|1341157.4.peg.2862"/>
<gene>
    <name evidence="3" type="ORF">RF007C_08090</name>
</gene>
<evidence type="ECO:0000256" key="1">
    <source>
        <dbReference type="SAM" id="Phobius"/>
    </source>
</evidence>
<reference evidence="3 4" key="1">
    <citation type="journal article" date="2014" name="PLoS ONE">
        <title>Rumen cellulosomics: divergent fiber-degrading strategies revealed by comparative genome-wide analysis of six ruminococcal strains.</title>
        <authorList>
            <person name="Dassa B."/>
            <person name="Borovok I."/>
            <person name="Ruimy-Israeli V."/>
            <person name="Lamed R."/>
            <person name="Flint H.J."/>
            <person name="Duncan S.H."/>
            <person name="Henrissat B."/>
            <person name="Coutinho P."/>
            <person name="Morrison M."/>
            <person name="Mosoni P."/>
            <person name="Yeoman C.J."/>
            <person name="White B.A."/>
            <person name="Bayer E.A."/>
        </authorList>
    </citation>
    <scope>NUCLEOTIDE SEQUENCE [LARGE SCALE GENOMIC DNA]</scope>
    <source>
        <strain evidence="3 4">007c</strain>
    </source>
</reference>
<dbReference type="Proteomes" id="UP000019365">
    <property type="component" value="Unassembled WGS sequence"/>
</dbReference>
<organism evidence="3 4">
    <name type="scientific">Ruminococcus flavefaciens 007c</name>
    <dbReference type="NCBI Taxonomy" id="1341157"/>
    <lineage>
        <taxon>Bacteria</taxon>
        <taxon>Bacillati</taxon>
        <taxon>Bacillota</taxon>
        <taxon>Clostridia</taxon>
        <taxon>Eubacteriales</taxon>
        <taxon>Oscillospiraceae</taxon>
        <taxon>Ruminococcus</taxon>
    </lineage>
</organism>
<evidence type="ECO:0000313" key="4">
    <source>
        <dbReference type="Proteomes" id="UP000019365"/>
    </source>
</evidence>
<keyword evidence="1" id="KW-1133">Transmembrane helix</keyword>
<sequence length="162" mass="18897">MRKSIDRIGRAAVYIFFGVYVIAALYLLFFMRISMWKYLTYSEYFRYNTNFIPFRTITEFAGLYRRNDKVYGDISLVNIWGNLAVFFPAGIFFPAIWKKQRRFCTFALTAATVIIAVELLQFLTMRGSCDIDDFILNFCGAVIGFSLTRLKIVRRLTFVGSE</sequence>
<dbReference type="OrthoDB" id="9805025at2"/>
<name>W7UEX2_RUMFL</name>
<dbReference type="EMBL" id="ATAX01000035">
    <property type="protein sequence ID" value="EWM52488.1"/>
    <property type="molecule type" value="Genomic_DNA"/>
</dbReference>
<accession>W7UEX2</accession>
<dbReference type="Pfam" id="PF04892">
    <property type="entry name" value="VanZ"/>
    <property type="match status" value="1"/>
</dbReference>
<evidence type="ECO:0000259" key="2">
    <source>
        <dbReference type="Pfam" id="PF04892"/>
    </source>
</evidence>
<keyword evidence="4" id="KW-1185">Reference proteome</keyword>
<feature type="transmembrane region" description="Helical" evidence="1">
    <location>
        <begin position="134"/>
        <end position="152"/>
    </location>
</feature>